<keyword evidence="3" id="KW-1185">Reference proteome</keyword>
<evidence type="ECO:0000256" key="1">
    <source>
        <dbReference type="SAM" id="MobiDB-lite"/>
    </source>
</evidence>
<name>A0A5A7QP81_STRAF</name>
<protein>
    <submittedName>
        <fullName evidence="2">Uncharacterized protein</fullName>
    </submittedName>
</protein>
<reference evidence="3" key="1">
    <citation type="journal article" date="2019" name="Curr. Biol.">
        <title>Genome Sequence of Striga asiatica Provides Insight into the Evolution of Plant Parasitism.</title>
        <authorList>
            <person name="Yoshida S."/>
            <person name="Kim S."/>
            <person name="Wafula E.K."/>
            <person name="Tanskanen J."/>
            <person name="Kim Y.M."/>
            <person name="Honaas L."/>
            <person name="Yang Z."/>
            <person name="Spallek T."/>
            <person name="Conn C.E."/>
            <person name="Ichihashi Y."/>
            <person name="Cheong K."/>
            <person name="Cui S."/>
            <person name="Der J.P."/>
            <person name="Gundlach H."/>
            <person name="Jiao Y."/>
            <person name="Hori C."/>
            <person name="Ishida J.K."/>
            <person name="Kasahara H."/>
            <person name="Kiba T."/>
            <person name="Kim M.S."/>
            <person name="Koo N."/>
            <person name="Laohavisit A."/>
            <person name="Lee Y.H."/>
            <person name="Lumba S."/>
            <person name="McCourt P."/>
            <person name="Mortimer J.C."/>
            <person name="Mutuku J.M."/>
            <person name="Nomura T."/>
            <person name="Sasaki-Sekimoto Y."/>
            <person name="Seto Y."/>
            <person name="Wang Y."/>
            <person name="Wakatake T."/>
            <person name="Sakakibara H."/>
            <person name="Demura T."/>
            <person name="Yamaguchi S."/>
            <person name="Yoneyama K."/>
            <person name="Manabe R.I."/>
            <person name="Nelson D.C."/>
            <person name="Schulman A.H."/>
            <person name="Timko M.P."/>
            <person name="dePamphilis C.W."/>
            <person name="Choi D."/>
            <person name="Shirasu K."/>
        </authorList>
    </citation>
    <scope>NUCLEOTIDE SEQUENCE [LARGE SCALE GENOMIC DNA]</scope>
    <source>
        <strain evidence="3">cv. UVA1</strain>
    </source>
</reference>
<feature type="region of interest" description="Disordered" evidence="1">
    <location>
        <begin position="78"/>
        <end position="201"/>
    </location>
</feature>
<evidence type="ECO:0000313" key="2">
    <source>
        <dbReference type="EMBL" id="GER47153.1"/>
    </source>
</evidence>
<feature type="compositionally biased region" description="Gly residues" evidence="1">
    <location>
        <begin position="124"/>
        <end position="140"/>
    </location>
</feature>
<feature type="compositionally biased region" description="Basic residues" evidence="1">
    <location>
        <begin position="160"/>
        <end position="193"/>
    </location>
</feature>
<sequence length="201" mass="21578">MTATMSTSAAARDPSWRRHSRRTGDIRRKVSGGSARFSRKGIRQRTISNGAPGGEALQISTVHYIKYINIANHVDTLNQRHRNDRRREGGAANGGPTHEPIVRSVGRRLFRRCGGSGTRSSGTRGSGTGGAGAWRGGGNSGRRRRGGRGDGGRGRSGGGRSRRGRWGGGGRRQRDRRRRGSGGHRRSSGRCLRRTGGGDQG</sequence>
<dbReference type="AlphaFoldDB" id="A0A5A7QP81"/>
<evidence type="ECO:0000313" key="3">
    <source>
        <dbReference type="Proteomes" id="UP000325081"/>
    </source>
</evidence>
<feature type="compositionally biased region" description="Low complexity" evidence="1">
    <location>
        <begin position="1"/>
        <end position="11"/>
    </location>
</feature>
<dbReference type="Proteomes" id="UP000325081">
    <property type="component" value="Unassembled WGS sequence"/>
</dbReference>
<proteinExistence type="predicted"/>
<feature type="region of interest" description="Disordered" evidence="1">
    <location>
        <begin position="1"/>
        <end position="54"/>
    </location>
</feature>
<accession>A0A5A7QP81</accession>
<organism evidence="2 3">
    <name type="scientific">Striga asiatica</name>
    <name type="common">Asiatic witchweed</name>
    <name type="synonym">Buchnera asiatica</name>
    <dbReference type="NCBI Taxonomy" id="4170"/>
    <lineage>
        <taxon>Eukaryota</taxon>
        <taxon>Viridiplantae</taxon>
        <taxon>Streptophyta</taxon>
        <taxon>Embryophyta</taxon>
        <taxon>Tracheophyta</taxon>
        <taxon>Spermatophyta</taxon>
        <taxon>Magnoliopsida</taxon>
        <taxon>eudicotyledons</taxon>
        <taxon>Gunneridae</taxon>
        <taxon>Pentapetalae</taxon>
        <taxon>asterids</taxon>
        <taxon>lamiids</taxon>
        <taxon>Lamiales</taxon>
        <taxon>Orobanchaceae</taxon>
        <taxon>Buchnereae</taxon>
        <taxon>Striga</taxon>
    </lineage>
</organism>
<comment type="caution">
    <text evidence="2">The sequence shown here is derived from an EMBL/GenBank/DDBJ whole genome shotgun (WGS) entry which is preliminary data.</text>
</comment>
<dbReference type="EMBL" id="BKCP01007737">
    <property type="protein sequence ID" value="GER47153.1"/>
    <property type="molecule type" value="Genomic_DNA"/>
</dbReference>
<gene>
    <name evidence="2" type="ORF">STAS_24229</name>
</gene>